<feature type="region of interest" description="Disordered" evidence="1">
    <location>
        <begin position="1"/>
        <end position="28"/>
    </location>
</feature>
<dbReference type="AlphaFoldDB" id="A0A0B0ERC0"/>
<evidence type="ECO:0000256" key="1">
    <source>
        <dbReference type="SAM" id="MobiDB-lite"/>
    </source>
</evidence>
<organism evidence="2 3">
    <name type="scientific">Candidatus Scalindua brodae</name>
    <dbReference type="NCBI Taxonomy" id="237368"/>
    <lineage>
        <taxon>Bacteria</taxon>
        <taxon>Pseudomonadati</taxon>
        <taxon>Planctomycetota</taxon>
        <taxon>Candidatus Brocadiia</taxon>
        <taxon>Candidatus Brocadiales</taxon>
        <taxon>Candidatus Scalinduaceae</taxon>
        <taxon>Candidatus Scalindua</taxon>
    </lineage>
</organism>
<dbReference type="PANTHER" id="PTHR42895:SF1">
    <property type="entry name" value="IRON-SULFUR CLUSTER PROTEIN"/>
    <property type="match status" value="1"/>
</dbReference>
<sequence length="155" mass="17010">MSDCCPGSKTMDFSEKDEQGDDETGARQSQLKQWPIQLHLVSPQAPYFQEKDILLAADCVPFTLADFHKDHLKGKSLAIGCPKLDSDQEVYVDKIAALIDDSKINTLTVMIMQVPCCMGLSQIAKSGAEKATRKIPVKQVVVGVEGGKVLSEEWL</sequence>
<protein>
    <recommendedName>
        <fullName evidence="4">4Fe-4S ferredoxin</fullName>
    </recommendedName>
</protein>
<name>A0A0B0ERC0_9BACT</name>
<evidence type="ECO:0000313" key="3">
    <source>
        <dbReference type="Proteomes" id="UP000030652"/>
    </source>
</evidence>
<evidence type="ECO:0008006" key="4">
    <source>
        <dbReference type="Google" id="ProtNLM"/>
    </source>
</evidence>
<accession>A0A0B0ERC0</accession>
<dbReference type="Proteomes" id="UP000030652">
    <property type="component" value="Unassembled WGS sequence"/>
</dbReference>
<evidence type="ECO:0000313" key="2">
    <source>
        <dbReference type="EMBL" id="KHE93698.1"/>
    </source>
</evidence>
<dbReference type="eggNOG" id="COG1145">
    <property type="taxonomic scope" value="Bacteria"/>
</dbReference>
<gene>
    <name evidence="2" type="ORF">SCABRO_00565</name>
</gene>
<proteinExistence type="predicted"/>
<dbReference type="EMBL" id="JRYO01000041">
    <property type="protein sequence ID" value="KHE93698.1"/>
    <property type="molecule type" value="Genomic_DNA"/>
</dbReference>
<dbReference type="PANTHER" id="PTHR42895">
    <property type="entry name" value="IRON-SULFUR CLUSTER-BINDING PROTEIN-RELATED"/>
    <property type="match status" value="1"/>
</dbReference>
<comment type="caution">
    <text evidence="2">The sequence shown here is derived from an EMBL/GenBank/DDBJ whole genome shotgun (WGS) entry which is preliminary data.</text>
</comment>
<dbReference type="PATRIC" id="fig|237368.3.peg.613"/>
<reference evidence="2 3" key="1">
    <citation type="submission" date="2014-10" db="EMBL/GenBank/DDBJ databases">
        <title>Draft genome of anammox bacterium scalindua brodae, obtained using differential coverage binning of sequence data from two enrichment reactors.</title>
        <authorList>
            <person name="Speth D.R."/>
            <person name="Russ L."/>
            <person name="Kartal B."/>
            <person name="Op den Camp H.J."/>
            <person name="Dutilh B.E."/>
            <person name="Jetten M.S."/>
        </authorList>
    </citation>
    <scope>NUCLEOTIDE SEQUENCE [LARGE SCALE GENOMIC DNA]</scope>
    <source>
        <strain evidence="2">RU1</strain>
    </source>
</reference>
<dbReference type="InterPro" id="IPR052911">
    <property type="entry name" value="Corrinoid_activation_enz"/>
</dbReference>